<dbReference type="GO" id="GO:0003677">
    <property type="term" value="F:DNA binding"/>
    <property type="evidence" value="ECO:0007669"/>
    <property type="project" value="UniProtKB-KW"/>
</dbReference>
<dbReference type="Gene3D" id="1.10.260.40">
    <property type="entry name" value="lambda repressor-like DNA-binding domains"/>
    <property type="match status" value="1"/>
</dbReference>
<keyword evidence="4" id="KW-1185">Reference proteome</keyword>
<dbReference type="Pfam" id="PF07883">
    <property type="entry name" value="Cupin_2"/>
    <property type="match status" value="1"/>
</dbReference>
<organism evidence="3 4">
    <name type="scientific">Dethiosulfatarculus sandiegensis</name>
    <dbReference type="NCBI Taxonomy" id="1429043"/>
    <lineage>
        <taxon>Bacteria</taxon>
        <taxon>Pseudomonadati</taxon>
        <taxon>Thermodesulfobacteriota</taxon>
        <taxon>Desulfarculia</taxon>
        <taxon>Desulfarculales</taxon>
        <taxon>Desulfarculaceae</taxon>
        <taxon>Dethiosulfatarculus</taxon>
    </lineage>
</organism>
<evidence type="ECO:0000256" key="1">
    <source>
        <dbReference type="ARBA" id="ARBA00023125"/>
    </source>
</evidence>
<dbReference type="AlphaFoldDB" id="A0A0D2JJT6"/>
<evidence type="ECO:0000313" key="4">
    <source>
        <dbReference type="Proteomes" id="UP000032233"/>
    </source>
</evidence>
<comment type="caution">
    <text evidence="3">The sequence shown here is derived from an EMBL/GenBank/DDBJ whole genome shotgun (WGS) entry which is preliminary data.</text>
</comment>
<dbReference type="STRING" id="1429043.X474_01110"/>
<dbReference type="SUPFAM" id="SSF51182">
    <property type="entry name" value="RmlC-like cupins"/>
    <property type="match status" value="1"/>
</dbReference>
<dbReference type="PANTHER" id="PTHR46797">
    <property type="entry name" value="HTH-TYPE TRANSCRIPTIONAL REGULATOR"/>
    <property type="match status" value="1"/>
</dbReference>
<dbReference type="GO" id="GO:0005829">
    <property type="term" value="C:cytosol"/>
    <property type="evidence" value="ECO:0007669"/>
    <property type="project" value="TreeGrafter"/>
</dbReference>
<dbReference type="InterPro" id="IPR014710">
    <property type="entry name" value="RmlC-like_jellyroll"/>
</dbReference>
<dbReference type="GO" id="GO:0003700">
    <property type="term" value="F:DNA-binding transcription factor activity"/>
    <property type="evidence" value="ECO:0007669"/>
    <property type="project" value="TreeGrafter"/>
</dbReference>
<dbReference type="InParanoid" id="A0A0D2JJT6"/>
<dbReference type="CDD" id="cd00093">
    <property type="entry name" value="HTH_XRE"/>
    <property type="match status" value="1"/>
</dbReference>
<dbReference type="InterPro" id="IPR027417">
    <property type="entry name" value="P-loop_NTPase"/>
</dbReference>
<evidence type="ECO:0000313" key="3">
    <source>
        <dbReference type="EMBL" id="KIX15906.1"/>
    </source>
</evidence>
<dbReference type="PANTHER" id="PTHR46797:SF1">
    <property type="entry name" value="METHYLPHOSPHONATE SYNTHASE"/>
    <property type="match status" value="1"/>
</dbReference>
<evidence type="ECO:0000259" key="2">
    <source>
        <dbReference type="PROSITE" id="PS50943"/>
    </source>
</evidence>
<dbReference type="InterPro" id="IPR011051">
    <property type="entry name" value="RmlC_Cupin_sf"/>
</dbReference>
<dbReference type="SMART" id="SM00530">
    <property type="entry name" value="HTH_XRE"/>
    <property type="match status" value="1"/>
</dbReference>
<dbReference type="Gene3D" id="3.40.50.300">
    <property type="entry name" value="P-loop containing nucleotide triphosphate hydrolases"/>
    <property type="match status" value="1"/>
</dbReference>
<dbReference type="RefSeq" id="WP_044346175.1">
    <property type="nucleotide sequence ID" value="NZ_AZAC01000001.1"/>
</dbReference>
<proteinExistence type="predicted"/>
<dbReference type="CDD" id="cd02209">
    <property type="entry name" value="cupin_XRE_C"/>
    <property type="match status" value="1"/>
</dbReference>
<dbReference type="Pfam" id="PF01381">
    <property type="entry name" value="HTH_3"/>
    <property type="match status" value="1"/>
</dbReference>
<dbReference type="SUPFAM" id="SSF52540">
    <property type="entry name" value="P-loop containing nucleoside triphosphate hydrolases"/>
    <property type="match status" value="1"/>
</dbReference>
<dbReference type="InterPro" id="IPR013096">
    <property type="entry name" value="Cupin_2"/>
</dbReference>
<gene>
    <name evidence="3" type="ORF">X474_01110</name>
</gene>
<dbReference type="Gene3D" id="2.60.120.10">
    <property type="entry name" value="Jelly Rolls"/>
    <property type="match status" value="1"/>
</dbReference>
<dbReference type="InterPro" id="IPR010982">
    <property type="entry name" value="Lambda_DNA-bd_dom_sf"/>
</dbReference>
<dbReference type="Proteomes" id="UP000032233">
    <property type="component" value="Unassembled WGS sequence"/>
</dbReference>
<dbReference type="InterPro" id="IPR001387">
    <property type="entry name" value="Cro/C1-type_HTH"/>
</dbReference>
<dbReference type="PROSITE" id="PS50943">
    <property type="entry name" value="HTH_CROC1"/>
    <property type="match status" value="1"/>
</dbReference>
<dbReference type="SUPFAM" id="SSF47413">
    <property type="entry name" value="lambda repressor-like DNA-binding domains"/>
    <property type="match status" value="1"/>
</dbReference>
<dbReference type="EMBL" id="AZAC01000001">
    <property type="protein sequence ID" value="KIX15906.1"/>
    <property type="molecule type" value="Genomic_DNA"/>
</dbReference>
<reference evidence="3 4" key="1">
    <citation type="submission" date="2013-11" db="EMBL/GenBank/DDBJ databases">
        <title>Metagenomic analysis of a methanogenic consortium involved in long chain n-alkane degradation.</title>
        <authorList>
            <person name="Davidova I.A."/>
            <person name="Callaghan A.V."/>
            <person name="Wawrik B."/>
            <person name="Pruitt S."/>
            <person name="Marks C."/>
            <person name="Duncan K.E."/>
            <person name="Suflita J.M."/>
        </authorList>
    </citation>
    <scope>NUCLEOTIDE SEQUENCE [LARGE SCALE GENOMIC DNA]</scope>
    <source>
        <strain evidence="3 4">SPR</strain>
    </source>
</reference>
<name>A0A0D2JJT6_9BACT</name>
<sequence>MDEAARVSSGIEELDRLLDGFYLGDNVIWYDDAGSLAWVFCQNLVVNSQRNKRPLIYVCFDRSPKNLLAKLGPLTSNPHLTIMDCFTWGKGAGSDVFLQFYREMPTDLSCRLVLVENPTDPEAFQKALYDLHGQMEGDVRFVFESLTGMQEVWGGEEQIIKLYSHACPRLYELMTLAYWVMEKKAHSEKLKAQINQIAQVVIDLSIKRGTTSLSVLKAEGRPDAVLYKPQVYWTRGIEVLLDNQGGASPLALGTEIKNLRAKRGLSQSELARMIGVTASNISQVESNLIHPSIPALIKIAEMLGVEVGYFFRSHYGLGGEVVFSSNEAKEIHLAEAPGDILQAKALLPPRIGAKAKPYFLNFRPGKRLMSHFLHHNGAELGYVLEGELEFIINGVVQFAQAGDTLYFTTEKPTAWNNPGLDEAKIFWLEID</sequence>
<accession>A0A0D2JJT6</accession>
<protein>
    <submittedName>
        <fullName evidence="3">XRE family transcriptional regulator</fullName>
    </submittedName>
</protein>
<dbReference type="OrthoDB" id="9812167at2"/>
<feature type="domain" description="HTH cro/C1-type" evidence="2">
    <location>
        <begin position="256"/>
        <end position="310"/>
    </location>
</feature>
<keyword evidence="1" id="KW-0238">DNA-binding</keyword>
<dbReference type="InterPro" id="IPR050807">
    <property type="entry name" value="TransReg_Diox_bact_type"/>
</dbReference>